<reference evidence="3 4" key="1">
    <citation type="submission" date="2017-09" db="EMBL/GenBank/DDBJ databases">
        <title>Large-scale bioinformatics analysis of Bacillus genomes uncovers conserved roles of natural products in bacterial physiology.</title>
        <authorList>
            <consortium name="Agbiome Team Llc"/>
            <person name="Bleich R.M."/>
            <person name="Grubbs K.J."/>
            <person name="Santa Maria K.C."/>
            <person name="Allen S.E."/>
            <person name="Farag S."/>
            <person name="Shank E.A."/>
            <person name="Bowers A."/>
        </authorList>
    </citation>
    <scope>NUCLEOTIDE SEQUENCE [LARGE SCALE GENOMIC DNA]</scope>
    <source>
        <strain evidence="3 4">AFS096845</strain>
    </source>
</reference>
<dbReference type="EMBL" id="NVLK01000049">
    <property type="protein sequence ID" value="PEC20163.1"/>
    <property type="molecule type" value="Genomic_DNA"/>
</dbReference>
<protein>
    <recommendedName>
        <fullName evidence="5">Lipoprotein</fullName>
    </recommendedName>
</protein>
<dbReference type="PROSITE" id="PS51257">
    <property type="entry name" value="PROKAR_LIPOPROTEIN"/>
    <property type="match status" value="1"/>
</dbReference>
<evidence type="ECO:0000313" key="4">
    <source>
        <dbReference type="Proteomes" id="UP000220006"/>
    </source>
</evidence>
<evidence type="ECO:0000313" key="3">
    <source>
        <dbReference type="EMBL" id="PEC20163.1"/>
    </source>
</evidence>
<evidence type="ECO:0000256" key="1">
    <source>
        <dbReference type="SAM" id="MobiDB-lite"/>
    </source>
</evidence>
<comment type="caution">
    <text evidence="3">The sequence shown here is derived from an EMBL/GenBank/DDBJ whole genome shotgun (WGS) entry which is preliminary data.</text>
</comment>
<dbReference type="Proteomes" id="UP000220006">
    <property type="component" value="Unassembled WGS sequence"/>
</dbReference>
<evidence type="ECO:0000256" key="2">
    <source>
        <dbReference type="SAM" id="SignalP"/>
    </source>
</evidence>
<name>A0A2A7HTI4_BACCE</name>
<accession>A0A2A7HTI4</accession>
<gene>
    <name evidence="3" type="ORF">COM96_21555</name>
</gene>
<feature type="chain" id="PRO_5038478539" description="Lipoprotein" evidence="2">
    <location>
        <begin position="23"/>
        <end position="390"/>
    </location>
</feature>
<feature type="signal peptide" evidence="2">
    <location>
        <begin position="1"/>
        <end position="22"/>
    </location>
</feature>
<proteinExistence type="predicted"/>
<dbReference type="RefSeq" id="WP_097905464.1">
    <property type="nucleotide sequence ID" value="NZ_NVLK01000049.1"/>
</dbReference>
<dbReference type="AlphaFoldDB" id="A0A2A7HTI4"/>
<keyword evidence="2" id="KW-0732">Signal</keyword>
<feature type="region of interest" description="Disordered" evidence="1">
    <location>
        <begin position="24"/>
        <end position="44"/>
    </location>
</feature>
<sequence length="390" mass="43659">MTFKLKVLSAAAVTSLLFTGCAKEETKTSEAQDKKTEQTVKKEETKQQEVDFVQAYKDGVAELEKAKEGKEVDFDKVTKLYKEKLQSLVQKRDAEFSEQIDQTITAALEAGKKKEMEPMVVKQLFDKLMQKEFFQSMRHEFKEIDTNWGKKDVVKKEMDEALAFYKGVEGTVGKRDAAYGTQMTSQIKGGFDEMQAAIDKDDKLAFALGKQVVDKTIMKTFYLATGGVPHGYATKMVEAVKTDEKTAKIEQAEGWAFYQAIYPYIKKAAPEDADFILKQFDLKTDIKTVDAKAVNQAFVRGFSKVALGEYKESQENFGKDKGPITALEGALFINIIENDLKTVLGEQQTVELTKTAQSYLEAVKAKKKEDADKLLPQLEGALNKAVEAAK</sequence>
<organism evidence="3 4">
    <name type="scientific">Bacillus cereus</name>
    <dbReference type="NCBI Taxonomy" id="1396"/>
    <lineage>
        <taxon>Bacteria</taxon>
        <taxon>Bacillati</taxon>
        <taxon>Bacillota</taxon>
        <taxon>Bacilli</taxon>
        <taxon>Bacillales</taxon>
        <taxon>Bacillaceae</taxon>
        <taxon>Bacillus</taxon>
        <taxon>Bacillus cereus group</taxon>
    </lineage>
</organism>
<evidence type="ECO:0008006" key="5">
    <source>
        <dbReference type="Google" id="ProtNLM"/>
    </source>
</evidence>